<name>A0AAE0HWH8_9PEZI</name>
<evidence type="ECO:0000256" key="1">
    <source>
        <dbReference type="SAM" id="MobiDB-lite"/>
    </source>
</evidence>
<dbReference type="Pfam" id="PF14388">
    <property type="entry name" value="DUF4419"/>
    <property type="match status" value="1"/>
</dbReference>
<dbReference type="PANTHER" id="PTHR31252:SF11">
    <property type="entry name" value="DUF4419 DOMAIN-CONTAINING PROTEIN"/>
    <property type="match status" value="1"/>
</dbReference>
<sequence length="425" mass="47085">MPVTVRPSSKTAESWGAREQRQSEPDTKFTLATSPEQLLSSITSNDGDKLSFRGTGSTPKPKQIVQSSFSSLSHSSSTIFATKNGFVHACIEAYNEHHNLVLRPEDVWFAILTQLSAYINANADALRSHFVSRSQGQKELHIDVELDDPTLNHGEISFHMTKLMSDSLKDPDLRDWILPGFSTTEKPDQAVASIIFMGTMQRYFTYSWGTRCGIPSVTLLGEVEDWIEIAERCASRLGTGGFGSGPRTWYTSILRLVLAGFVESFHEPEGRAAQKFWKGIVDKHTPNGSGCVTYSGWITAFCYWDEKGECLHGNTDGGGGGRRRQRQTLELSRSEIPMGFTKVPVTLLDNGVRIPTEMVAGSVGIGVRKSVRSSAPVGGDEESFGSRRSLVANSVDSPTRSSYHRHRWEGYDNIQPETGWFMYLV</sequence>
<evidence type="ECO:0000313" key="3">
    <source>
        <dbReference type="Proteomes" id="UP001283341"/>
    </source>
</evidence>
<dbReference type="AlphaFoldDB" id="A0AAE0HWH8"/>
<keyword evidence="3" id="KW-1185">Reference proteome</keyword>
<reference evidence="2" key="2">
    <citation type="submission" date="2023-06" db="EMBL/GenBank/DDBJ databases">
        <authorList>
            <consortium name="Lawrence Berkeley National Laboratory"/>
            <person name="Haridas S."/>
            <person name="Hensen N."/>
            <person name="Bonometti L."/>
            <person name="Westerberg I."/>
            <person name="Brannstrom I.O."/>
            <person name="Guillou S."/>
            <person name="Cros-Aarteil S."/>
            <person name="Calhoun S."/>
            <person name="Kuo A."/>
            <person name="Mondo S."/>
            <person name="Pangilinan J."/>
            <person name="Riley R."/>
            <person name="Labutti K."/>
            <person name="Andreopoulos B."/>
            <person name="Lipzen A."/>
            <person name="Chen C."/>
            <person name="Yanf M."/>
            <person name="Daum C."/>
            <person name="Ng V."/>
            <person name="Clum A."/>
            <person name="Steindorff A."/>
            <person name="Ohm R."/>
            <person name="Martin F."/>
            <person name="Silar P."/>
            <person name="Natvig D."/>
            <person name="Lalanne C."/>
            <person name="Gautier V."/>
            <person name="Ament-Velasquez S.L."/>
            <person name="Kruys A."/>
            <person name="Hutchinson M.I."/>
            <person name="Powell A.J."/>
            <person name="Barry K."/>
            <person name="Miller A.N."/>
            <person name="Grigoriev I.V."/>
            <person name="Debuchy R."/>
            <person name="Gladieux P."/>
            <person name="Thoren M.H."/>
            <person name="Johannesson H."/>
        </authorList>
    </citation>
    <scope>NUCLEOTIDE SEQUENCE</scope>
    <source>
        <strain evidence="2">CBS 118394</strain>
    </source>
</reference>
<evidence type="ECO:0000313" key="2">
    <source>
        <dbReference type="EMBL" id="KAK3313889.1"/>
    </source>
</evidence>
<proteinExistence type="predicted"/>
<comment type="caution">
    <text evidence="2">The sequence shown here is derived from an EMBL/GenBank/DDBJ whole genome shotgun (WGS) entry which is preliminary data.</text>
</comment>
<dbReference type="Proteomes" id="UP001283341">
    <property type="component" value="Unassembled WGS sequence"/>
</dbReference>
<gene>
    <name evidence="2" type="ORF">B0H66DRAFT_567286</name>
</gene>
<protein>
    <submittedName>
        <fullName evidence="2">Uncharacterized protein</fullName>
    </submittedName>
</protein>
<feature type="region of interest" description="Disordered" evidence="1">
    <location>
        <begin position="1"/>
        <end position="63"/>
    </location>
</feature>
<feature type="compositionally biased region" description="Polar residues" evidence="1">
    <location>
        <begin position="54"/>
        <end position="63"/>
    </location>
</feature>
<feature type="compositionally biased region" description="Basic and acidic residues" evidence="1">
    <location>
        <begin position="16"/>
        <end position="27"/>
    </location>
</feature>
<accession>A0AAE0HWH8</accession>
<dbReference type="PANTHER" id="PTHR31252">
    <property type="entry name" value="DUF4419 DOMAIN-CONTAINING PROTEIN"/>
    <property type="match status" value="1"/>
</dbReference>
<dbReference type="EMBL" id="JAUEDM010000007">
    <property type="protein sequence ID" value="KAK3313889.1"/>
    <property type="molecule type" value="Genomic_DNA"/>
</dbReference>
<feature type="compositionally biased region" description="Polar residues" evidence="1">
    <location>
        <begin position="1"/>
        <end position="12"/>
    </location>
</feature>
<reference evidence="2" key="1">
    <citation type="journal article" date="2023" name="Mol. Phylogenet. Evol.">
        <title>Genome-scale phylogeny and comparative genomics of the fungal order Sordariales.</title>
        <authorList>
            <person name="Hensen N."/>
            <person name="Bonometti L."/>
            <person name="Westerberg I."/>
            <person name="Brannstrom I.O."/>
            <person name="Guillou S."/>
            <person name="Cros-Aarteil S."/>
            <person name="Calhoun S."/>
            <person name="Haridas S."/>
            <person name="Kuo A."/>
            <person name="Mondo S."/>
            <person name="Pangilinan J."/>
            <person name="Riley R."/>
            <person name="LaButti K."/>
            <person name="Andreopoulos B."/>
            <person name="Lipzen A."/>
            <person name="Chen C."/>
            <person name="Yan M."/>
            <person name="Daum C."/>
            <person name="Ng V."/>
            <person name="Clum A."/>
            <person name="Steindorff A."/>
            <person name="Ohm R.A."/>
            <person name="Martin F."/>
            <person name="Silar P."/>
            <person name="Natvig D.O."/>
            <person name="Lalanne C."/>
            <person name="Gautier V."/>
            <person name="Ament-Velasquez S.L."/>
            <person name="Kruys A."/>
            <person name="Hutchinson M.I."/>
            <person name="Powell A.J."/>
            <person name="Barry K."/>
            <person name="Miller A.N."/>
            <person name="Grigoriev I.V."/>
            <person name="Debuchy R."/>
            <person name="Gladieux P."/>
            <person name="Hiltunen Thoren M."/>
            <person name="Johannesson H."/>
        </authorList>
    </citation>
    <scope>NUCLEOTIDE SEQUENCE</scope>
    <source>
        <strain evidence="2">CBS 118394</strain>
    </source>
</reference>
<feature type="compositionally biased region" description="Polar residues" evidence="1">
    <location>
        <begin position="30"/>
        <end position="45"/>
    </location>
</feature>
<dbReference type="InterPro" id="IPR025533">
    <property type="entry name" value="DUF4419"/>
</dbReference>
<organism evidence="2 3">
    <name type="scientific">Apodospora peruviana</name>
    <dbReference type="NCBI Taxonomy" id="516989"/>
    <lineage>
        <taxon>Eukaryota</taxon>
        <taxon>Fungi</taxon>
        <taxon>Dikarya</taxon>
        <taxon>Ascomycota</taxon>
        <taxon>Pezizomycotina</taxon>
        <taxon>Sordariomycetes</taxon>
        <taxon>Sordariomycetidae</taxon>
        <taxon>Sordariales</taxon>
        <taxon>Lasiosphaeriaceae</taxon>
        <taxon>Apodospora</taxon>
    </lineage>
</organism>